<evidence type="ECO:0000313" key="7">
    <source>
        <dbReference type="EMBL" id="KAB1279014.1"/>
    </source>
</evidence>
<comment type="similarity">
    <text evidence="2">Belongs to the DIM1 family.</text>
</comment>
<reference evidence="7 8" key="1">
    <citation type="journal article" date="2019" name="Mol. Ecol. Resour.">
        <title>Improving Illumina assemblies with Hi-C and long reads: an example with the North African dromedary.</title>
        <authorList>
            <person name="Elbers J.P."/>
            <person name="Rogers M.F."/>
            <person name="Perelman P.L."/>
            <person name="Proskuryakova A.A."/>
            <person name="Serdyukova N.A."/>
            <person name="Johnson W.E."/>
            <person name="Horin P."/>
            <person name="Corander J."/>
            <person name="Murphy D."/>
            <person name="Burger P.A."/>
        </authorList>
    </citation>
    <scope>NUCLEOTIDE SEQUENCE [LARGE SCALE GENOMIC DNA]</scope>
    <source>
        <strain evidence="7">Drom800</strain>
        <tissue evidence="7">Blood</tissue>
    </source>
</reference>
<feature type="compositionally biased region" description="Polar residues" evidence="6">
    <location>
        <begin position="117"/>
        <end position="127"/>
    </location>
</feature>
<dbReference type="Pfam" id="PF02966">
    <property type="entry name" value="DIM1"/>
    <property type="match status" value="1"/>
</dbReference>
<keyword evidence="8" id="KW-1185">Reference proteome</keyword>
<evidence type="ECO:0000256" key="2">
    <source>
        <dbReference type="ARBA" id="ARBA00008241"/>
    </source>
</evidence>
<gene>
    <name evidence="7" type="ORF">Cadr_000006614</name>
</gene>
<organism evidence="7 8">
    <name type="scientific">Camelus dromedarius</name>
    <name type="common">Dromedary</name>
    <name type="synonym">Arabian camel</name>
    <dbReference type="NCBI Taxonomy" id="9838"/>
    <lineage>
        <taxon>Eukaryota</taxon>
        <taxon>Metazoa</taxon>
        <taxon>Chordata</taxon>
        <taxon>Craniata</taxon>
        <taxon>Vertebrata</taxon>
        <taxon>Euteleostomi</taxon>
        <taxon>Mammalia</taxon>
        <taxon>Eutheria</taxon>
        <taxon>Laurasiatheria</taxon>
        <taxon>Artiodactyla</taxon>
        <taxon>Tylopoda</taxon>
        <taxon>Camelidae</taxon>
        <taxon>Camelus</taxon>
    </lineage>
</organism>
<evidence type="ECO:0000256" key="3">
    <source>
        <dbReference type="ARBA" id="ARBA00022664"/>
    </source>
</evidence>
<evidence type="ECO:0000256" key="4">
    <source>
        <dbReference type="ARBA" id="ARBA00023187"/>
    </source>
</evidence>
<dbReference type="GO" id="GO:0005682">
    <property type="term" value="C:U5 snRNP"/>
    <property type="evidence" value="ECO:0007669"/>
    <property type="project" value="TreeGrafter"/>
</dbReference>
<dbReference type="Proteomes" id="UP000299084">
    <property type="component" value="Unassembled WGS sequence"/>
</dbReference>
<dbReference type="STRING" id="9838.ENSCDRP00005004311"/>
<dbReference type="InterPro" id="IPR036249">
    <property type="entry name" value="Thioredoxin-like_sf"/>
</dbReference>
<dbReference type="PANTHER" id="PTHR12052">
    <property type="entry name" value="THIOREDOXIN-LIKE PROTEN 4A, 4B"/>
    <property type="match status" value="1"/>
</dbReference>
<evidence type="ECO:0000313" key="8">
    <source>
        <dbReference type="Proteomes" id="UP000299084"/>
    </source>
</evidence>
<accession>A0A5N4E6S8</accession>
<sequence>MDKVLSSTAEKVKNFAIIYLVDVTEVPDFNKMYVLYAPRTVVFFFRNKHIPIDLGTGNSNSNMIIWATRNKQTIDAIETMYQGAWKGRGPVVISERLLHEIQTQQDKQLGPGKESGAGSQLKSSTCQEGEVATWSDVVSSSLITKQTP</sequence>
<feature type="region of interest" description="Disordered" evidence="6">
    <location>
        <begin position="103"/>
        <end position="129"/>
    </location>
</feature>
<comment type="caution">
    <text evidence="7">The sequence shown here is derived from an EMBL/GenBank/DDBJ whole genome shotgun (WGS) entry which is preliminary data.</text>
</comment>
<proteinExistence type="inferred from homology"/>
<dbReference type="InterPro" id="IPR004123">
    <property type="entry name" value="Dim1"/>
</dbReference>
<dbReference type="PANTHER" id="PTHR12052:SF5">
    <property type="entry name" value="THIOREDOXIN-LIKE PROTEIN 4A"/>
    <property type="match status" value="1"/>
</dbReference>
<dbReference type="Gene3D" id="3.40.30.10">
    <property type="entry name" value="Glutaredoxin"/>
    <property type="match status" value="1"/>
</dbReference>
<dbReference type="GO" id="GO:0046540">
    <property type="term" value="C:U4/U6 x U5 tri-snRNP complex"/>
    <property type="evidence" value="ECO:0007669"/>
    <property type="project" value="InterPro"/>
</dbReference>
<dbReference type="SMART" id="SM01410">
    <property type="entry name" value="DIM1"/>
    <property type="match status" value="1"/>
</dbReference>
<dbReference type="GO" id="GO:0005681">
    <property type="term" value="C:spliceosomal complex"/>
    <property type="evidence" value="ECO:0007669"/>
    <property type="project" value="TreeGrafter"/>
</dbReference>
<dbReference type="SUPFAM" id="SSF52833">
    <property type="entry name" value="Thioredoxin-like"/>
    <property type="match status" value="1"/>
</dbReference>
<protein>
    <submittedName>
        <fullName evidence="7">Thioredoxin-like protein 4A</fullName>
    </submittedName>
</protein>
<evidence type="ECO:0000256" key="6">
    <source>
        <dbReference type="SAM" id="MobiDB-lite"/>
    </source>
</evidence>
<dbReference type="EMBL" id="JWIN03000005">
    <property type="protein sequence ID" value="KAB1279014.1"/>
    <property type="molecule type" value="Genomic_DNA"/>
</dbReference>
<comment type="subcellular location">
    <subcellularLocation>
        <location evidence="1">Nucleus</location>
    </subcellularLocation>
</comment>
<keyword evidence="5" id="KW-0539">Nucleus</keyword>
<evidence type="ECO:0000256" key="5">
    <source>
        <dbReference type="ARBA" id="ARBA00023242"/>
    </source>
</evidence>
<dbReference type="AlphaFoldDB" id="A0A5N4E6S8"/>
<dbReference type="GO" id="GO:0000398">
    <property type="term" value="P:mRNA splicing, via spliceosome"/>
    <property type="evidence" value="ECO:0007669"/>
    <property type="project" value="InterPro"/>
</dbReference>
<keyword evidence="4" id="KW-0508">mRNA splicing</keyword>
<keyword evidence="3" id="KW-0507">mRNA processing</keyword>
<evidence type="ECO:0000256" key="1">
    <source>
        <dbReference type="ARBA" id="ARBA00004123"/>
    </source>
</evidence>
<name>A0A5N4E6S8_CAMDR</name>